<evidence type="ECO:0000256" key="4">
    <source>
        <dbReference type="ARBA" id="ARBA00022801"/>
    </source>
</evidence>
<evidence type="ECO:0000256" key="7">
    <source>
        <dbReference type="ARBA" id="ARBA00023172"/>
    </source>
</evidence>
<dbReference type="InterPro" id="IPR008823">
    <property type="entry name" value="RuvB_wg_C"/>
</dbReference>
<feature type="binding site" evidence="9">
    <location>
        <position position="61"/>
    </location>
    <ligand>
        <name>ATP</name>
        <dbReference type="ChEBI" id="CHEBI:30616"/>
    </ligand>
</feature>
<keyword evidence="5 9" id="KW-0067">ATP-binding</keyword>
<dbReference type="InterPro" id="IPR003593">
    <property type="entry name" value="AAA+_ATPase"/>
</dbReference>
<dbReference type="EC" id="3.6.4.-" evidence="9"/>
<dbReference type="GO" id="GO:0048476">
    <property type="term" value="C:Holliday junction resolvase complex"/>
    <property type="evidence" value="ECO:0007669"/>
    <property type="project" value="UniProtKB-UniRule"/>
</dbReference>
<feature type="binding site" evidence="9">
    <location>
        <position position="19"/>
    </location>
    <ligand>
        <name>ATP</name>
        <dbReference type="ChEBI" id="CHEBI:30616"/>
    </ligand>
</feature>
<comment type="function">
    <text evidence="9">The RuvA-RuvB-RuvC complex processes Holliday junction (HJ) DNA during genetic recombination and DNA repair, while the RuvA-RuvB complex plays an important role in the rescue of blocked DNA replication forks via replication fork reversal (RFR). RuvA specifically binds to HJ cruciform DNA, conferring on it an open structure. The RuvB hexamer acts as an ATP-dependent pump, pulling dsDNA into and through the RuvAB complex. RuvB forms 2 homohexamers on either side of HJ DNA bound by 1 or 2 RuvA tetramers; 4 subunits per hexamer contact DNA at a time. Coordinated motions by a converter formed by DNA-disengaged RuvB subunits stimulates ATP hydrolysis and nucleotide exchange. Immobilization of the converter enables RuvB to convert the ATP-contained energy into a lever motion, pulling 2 nucleotides of DNA out of the RuvA tetramer per ATP hydrolyzed, thus driving DNA branch migration. The RuvB motors rotate together with the DNA substrate, which together with the progressing nucleotide cycle form the mechanistic basis for DNA recombination by continuous HJ branch migration. Branch migration allows RuvC to scan DNA until it finds its consensus sequence, where it cleaves and resolves cruciform DNA.</text>
</comment>
<evidence type="ECO:0000256" key="6">
    <source>
        <dbReference type="ARBA" id="ARBA00023125"/>
    </source>
</evidence>
<dbReference type="HAMAP" id="MF_00016">
    <property type="entry name" value="DNA_HJ_migration_RuvB"/>
    <property type="match status" value="1"/>
</dbReference>
<evidence type="ECO:0000313" key="12">
    <source>
        <dbReference type="Proteomes" id="UP000178495"/>
    </source>
</evidence>
<dbReference type="NCBIfam" id="TIGR00635">
    <property type="entry name" value="ruvB"/>
    <property type="match status" value="1"/>
</dbReference>
<dbReference type="Pfam" id="PF05496">
    <property type="entry name" value="RuvB_N"/>
    <property type="match status" value="1"/>
</dbReference>
<evidence type="ECO:0000256" key="3">
    <source>
        <dbReference type="ARBA" id="ARBA00022763"/>
    </source>
</evidence>
<feature type="binding site" evidence="9">
    <location>
        <position position="64"/>
    </location>
    <ligand>
        <name>ATP</name>
        <dbReference type="ChEBI" id="CHEBI:30616"/>
    </ligand>
</feature>
<dbReference type="InterPro" id="IPR027417">
    <property type="entry name" value="P-loop_NTPase"/>
</dbReference>
<dbReference type="GO" id="GO:0005524">
    <property type="term" value="F:ATP binding"/>
    <property type="evidence" value="ECO:0007669"/>
    <property type="project" value="UniProtKB-UniRule"/>
</dbReference>
<accession>A0A1G2CJ13</accession>
<dbReference type="Gene3D" id="1.10.10.10">
    <property type="entry name" value="Winged helix-like DNA-binding domain superfamily/Winged helix DNA-binding domain"/>
    <property type="match status" value="1"/>
</dbReference>
<evidence type="ECO:0000256" key="9">
    <source>
        <dbReference type="HAMAP-Rule" id="MF_00016"/>
    </source>
</evidence>
<evidence type="ECO:0000256" key="5">
    <source>
        <dbReference type="ARBA" id="ARBA00022840"/>
    </source>
</evidence>
<evidence type="ECO:0000256" key="2">
    <source>
        <dbReference type="ARBA" id="ARBA00022741"/>
    </source>
</evidence>
<keyword evidence="4 9" id="KW-0378">Hydrolase</keyword>
<dbReference type="Gene3D" id="3.40.50.300">
    <property type="entry name" value="P-loop containing nucleotide triphosphate hydrolases"/>
    <property type="match status" value="1"/>
</dbReference>
<evidence type="ECO:0000259" key="10">
    <source>
        <dbReference type="SMART" id="SM00382"/>
    </source>
</evidence>
<feature type="binding site" evidence="9">
    <location>
        <position position="20"/>
    </location>
    <ligand>
        <name>ATP</name>
        <dbReference type="ChEBI" id="CHEBI:30616"/>
    </ligand>
</feature>
<dbReference type="InterPro" id="IPR008824">
    <property type="entry name" value="RuvB-like_N"/>
</dbReference>
<feature type="binding site" evidence="9">
    <location>
        <position position="309"/>
    </location>
    <ligand>
        <name>DNA</name>
        <dbReference type="ChEBI" id="CHEBI:16991"/>
    </ligand>
</feature>
<proteinExistence type="inferred from homology"/>
<protein>
    <recommendedName>
        <fullName evidence="9">Holliday junction branch migration complex subunit RuvB</fullName>
        <ecNumber evidence="9">3.6.4.-</ecNumber>
    </recommendedName>
</protein>
<feature type="binding site" evidence="9">
    <location>
        <position position="170"/>
    </location>
    <ligand>
        <name>ATP</name>
        <dbReference type="ChEBI" id="CHEBI:30616"/>
    </ligand>
</feature>
<dbReference type="PANTHER" id="PTHR42848:SF1">
    <property type="entry name" value="HOLLIDAY JUNCTION BRANCH MIGRATION COMPLEX SUBUNIT RUVB"/>
    <property type="match status" value="1"/>
</dbReference>
<dbReference type="InterPro" id="IPR036390">
    <property type="entry name" value="WH_DNA-bd_sf"/>
</dbReference>
<dbReference type="GO" id="GO:0000400">
    <property type="term" value="F:four-way junction DNA binding"/>
    <property type="evidence" value="ECO:0007669"/>
    <property type="project" value="UniProtKB-UniRule"/>
</dbReference>
<dbReference type="Pfam" id="PF05491">
    <property type="entry name" value="WHD_RuvB"/>
    <property type="match status" value="1"/>
</dbReference>
<feature type="binding site" evidence="9">
    <location>
        <position position="314"/>
    </location>
    <ligand>
        <name>DNA</name>
        <dbReference type="ChEBI" id="CHEBI:16991"/>
    </ligand>
</feature>
<reference evidence="11 12" key="1">
    <citation type="journal article" date="2016" name="Nat. Commun.">
        <title>Thousands of microbial genomes shed light on interconnected biogeochemical processes in an aquifer system.</title>
        <authorList>
            <person name="Anantharaman K."/>
            <person name="Brown C.T."/>
            <person name="Hug L.A."/>
            <person name="Sharon I."/>
            <person name="Castelle C.J."/>
            <person name="Probst A.J."/>
            <person name="Thomas B.C."/>
            <person name="Singh A."/>
            <person name="Wilkins M.J."/>
            <person name="Karaoz U."/>
            <person name="Brodie E.L."/>
            <person name="Williams K.H."/>
            <person name="Hubbard S.S."/>
            <person name="Banfield J.F."/>
        </authorList>
    </citation>
    <scope>NUCLEOTIDE SEQUENCE [LARGE SCALE GENOMIC DNA]</scope>
</reference>
<dbReference type="CDD" id="cd00009">
    <property type="entry name" value="AAA"/>
    <property type="match status" value="1"/>
</dbReference>
<sequence>MRHNPPTTTTEDVNIDQALRPAQWREYVGQEKIKKNLRIIIEAAKKRKEAMDHLLFCGQAGLGKTTLAYLVANELRAPVRTTSGPALEKTGDLAALLTNLEAGDVLFIDEAHRINRMIEEVLYPAMESRKLHLMVGKGPAARSLSLDLPAFTLIAATTRENLLSHPLRSRFGATFRLEYYNLADIRSILVRSASILGVEVSDGAIDVLARAARATPRVANRLLKRARDYTQVQGGNTVDEGVARKTLELLDIDEKGLEPQDRRLLETIIKKFNGGPVGLGTLAAALSEDKGVIEDIYEPYLMTLGFIQRTSAGRMTLPAAYDHLRIKRPGELL</sequence>
<dbReference type="SUPFAM" id="SSF52540">
    <property type="entry name" value="P-loop containing nucleoside triphosphate hydrolases"/>
    <property type="match status" value="1"/>
</dbReference>
<dbReference type="PANTHER" id="PTHR42848">
    <property type="match status" value="1"/>
</dbReference>
<keyword evidence="2 9" id="KW-0547">Nucleotide-binding</keyword>
<evidence type="ECO:0000256" key="1">
    <source>
        <dbReference type="ARBA" id="ARBA00022490"/>
    </source>
</evidence>
<feature type="region of interest" description="Small ATPAse domain (RuvB-S)" evidence="9">
    <location>
        <begin position="181"/>
        <end position="251"/>
    </location>
</feature>
<name>A0A1G2CJ13_9BACT</name>
<gene>
    <name evidence="9" type="primary">ruvB</name>
    <name evidence="11" type="ORF">A3A43_01225</name>
</gene>
<comment type="similarity">
    <text evidence="9">Belongs to the RuvB family.</text>
</comment>
<feature type="binding site" evidence="9">
    <location>
        <position position="65"/>
    </location>
    <ligand>
        <name>Mg(2+)</name>
        <dbReference type="ChEBI" id="CHEBI:18420"/>
    </ligand>
</feature>
<keyword evidence="8 9" id="KW-0234">DNA repair</keyword>
<dbReference type="STRING" id="1798652.A3A43_01225"/>
<dbReference type="GO" id="GO:0006310">
    <property type="term" value="P:DNA recombination"/>
    <property type="evidence" value="ECO:0007669"/>
    <property type="project" value="UniProtKB-UniRule"/>
</dbReference>
<keyword evidence="3 9" id="KW-0227">DNA damage</keyword>
<comment type="domain">
    <text evidence="9">Has 3 domains, the large (RuvB-L) and small ATPase (RuvB-S) domains and the C-terminal head (RuvB-H) domain. The head domain binds DNA, while the ATPase domains jointly bind ATP, ADP or are empty depending on the state of the subunit in the translocation cycle. During a single DNA translocation step the structure of each domain remains the same, but their relative positions change.</text>
</comment>
<feature type="region of interest" description="Head domain (RuvB-H)" evidence="9">
    <location>
        <begin position="254"/>
        <end position="333"/>
    </location>
</feature>
<dbReference type="AlphaFoldDB" id="A0A1G2CJ13"/>
<feature type="domain" description="AAA+ ATPase" evidence="10">
    <location>
        <begin position="50"/>
        <end position="181"/>
    </location>
</feature>
<comment type="caution">
    <text evidence="9">Lacks conserved residue(s) required for the propagation of feature annotation.</text>
</comment>
<organism evidence="11 12">
    <name type="scientific">Candidatus Liptonbacteria bacterium RIFCSPLOWO2_01_FULL_56_20</name>
    <dbReference type="NCBI Taxonomy" id="1798652"/>
    <lineage>
        <taxon>Bacteria</taxon>
        <taxon>Candidatus Liptoniibacteriota</taxon>
    </lineage>
</organism>
<keyword evidence="11" id="KW-0347">Helicase</keyword>
<dbReference type="InterPro" id="IPR041445">
    <property type="entry name" value="AAA_lid_4"/>
</dbReference>
<comment type="subcellular location">
    <subcellularLocation>
        <location evidence="9">Cytoplasm</location>
    </subcellularLocation>
</comment>
<dbReference type="Proteomes" id="UP000178495">
    <property type="component" value="Unassembled WGS sequence"/>
</dbReference>
<dbReference type="SMART" id="SM00382">
    <property type="entry name" value="AAA"/>
    <property type="match status" value="1"/>
</dbReference>
<feature type="binding site" evidence="9">
    <location>
        <position position="217"/>
    </location>
    <ligand>
        <name>ATP</name>
        <dbReference type="ChEBI" id="CHEBI:30616"/>
    </ligand>
</feature>
<dbReference type="EMBL" id="MHLC01000012">
    <property type="protein sequence ID" value="OGZ01396.1"/>
    <property type="molecule type" value="Genomic_DNA"/>
</dbReference>
<dbReference type="GO" id="GO:0006281">
    <property type="term" value="P:DNA repair"/>
    <property type="evidence" value="ECO:0007669"/>
    <property type="project" value="UniProtKB-UniRule"/>
</dbReference>
<dbReference type="InterPro" id="IPR004605">
    <property type="entry name" value="DNA_helicase_Holl-junc_RuvB"/>
</dbReference>
<evidence type="ECO:0000313" key="11">
    <source>
        <dbReference type="EMBL" id="OGZ01396.1"/>
    </source>
</evidence>
<dbReference type="SUPFAM" id="SSF46785">
    <property type="entry name" value="Winged helix' DNA-binding domain"/>
    <property type="match status" value="1"/>
</dbReference>
<dbReference type="GO" id="GO:0005737">
    <property type="term" value="C:cytoplasm"/>
    <property type="evidence" value="ECO:0007669"/>
    <property type="project" value="UniProtKB-SubCell"/>
</dbReference>
<comment type="catalytic activity">
    <reaction evidence="9">
        <text>ATP + H2O = ADP + phosphate + H(+)</text>
        <dbReference type="Rhea" id="RHEA:13065"/>
        <dbReference type="ChEBI" id="CHEBI:15377"/>
        <dbReference type="ChEBI" id="CHEBI:15378"/>
        <dbReference type="ChEBI" id="CHEBI:30616"/>
        <dbReference type="ChEBI" id="CHEBI:43474"/>
        <dbReference type="ChEBI" id="CHEBI:456216"/>
    </reaction>
</comment>
<feature type="binding site" evidence="9">
    <location>
        <position position="65"/>
    </location>
    <ligand>
        <name>ATP</name>
        <dbReference type="ChEBI" id="CHEBI:30616"/>
    </ligand>
</feature>
<dbReference type="Pfam" id="PF17864">
    <property type="entry name" value="AAA_lid_4"/>
    <property type="match status" value="1"/>
</dbReference>
<comment type="subunit">
    <text evidence="9">Homohexamer. Forms an RuvA(8)-RuvB(12)-Holliday junction (HJ) complex. HJ DNA is sandwiched between 2 RuvA tetramers; dsDNA enters through RuvA and exits via RuvB. An RuvB hexamer assembles on each DNA strand where it exits the tetramer. Each RuvB hexamer is contacted by two RuvA subunits (via domain III) on 2 adjacent RuvB subunits; this complex drives branch migration. In the full resolvosome a probable DNA-RuvA(4)-RuvB(12)-RuvC(2) complex forms which resolves the HJ.</text>
</comment>
<dbReference type="GO" id="GO:0009378">
    <property type="term" value="F:four-way junction helicase activity"/>
    <property type="evidence" value="ECO:0007669"/>
    <property type="project" value="InterPro"/>
</dbReference>
<feature type="binding site" evidence="9">
    <location>
        <position position="180"/>
    </location>
    <ligand>
        <name>ATP</name>
        <dbReference type="ChEBI" id="CHEBI:30616"/>
    </ligand>
</feature>
<comment type="caution">
    <text evidence="11">The sequence shown here is derived from an EMBL/GenBank/DDBJ whole genome shotgun (WGS) entry which is preliminary data.</text>
</comment>
<dbReference type="Gene3D" id="1.10.8.60">
    <property type="match status" value="1"/>
</dbReference>
<feature type="binding site" evidence="9">
    <location>
        <position position="66"/>
    </location>
    <ligand>
        <name>ATP</name>
        <dbReference type="ChEBI" id="CHEBI:30616"/>
    </ligand>
</feature>
<keyword evidence="1 9" id="KW-0963">Cytoplasm</keyword>
<dbReference type="InterPro" id="IPR036388">
    <property type="entry name" value="WH-like_DNA-bd_sf"/>
</dbReference>
<keyword evidence="7 9" id="KW-0233">DNA recombination</keyword>
<dbReference type="NCBIfam" id="NF000868">
    <property type="entry name" value="PRK00080.1"/>
    <property type="match status" value="1"/>
</dbReference>
<keyword evidence="6 9" id="KW-0238">DNA-binding</keyword>
<evidence type="ECO:0000256" key="8">
    <source>
        <dbReference type="ARBA" id="ARBA00023204"/>
    </source>
</evidence>
<dbReference type="GO" id="GO:0016887">
    <property type="term" value="F:ATP hydrolysis activity"/>
    <property type="evidence" value="ECO:0007669"/>
    <property type="project" value="RHEA"/>
</dbReference>